<dbReference type="AlphaFoldDB" id="A0A6A3KMP3"/>
<dbReference type="EMBL" id="QXFT01001483">
    <property type="protein sequence ID" value="KAE9317461.1"/>
    <property type="molecule type" value="Genomic_DNA"/>
</dbReference>
<dbReference type="EMBL" id="QXFU01001500">
    <property type="protein sequence ID" value="KAE9001080.1"/>
    <property type="molecule type" value="Genomic_DNA"/>
</dbReference>
<proteinExistence type="predicted"/>
<protein>
    <submittedName>
        <fullName evidence="2">Uncharacterized protein</fullName>
    </submittedName>
</protein>
<evidence type="ECO:0000313" key="4">
    <source>
        <dbReference type="Proteomes" id="UP000429607"/>
    </source>
</evidence>
<evidence type="ECO:0000313" key="2">
    <source>
        <dbReference type="EMBL" id="KAE9004934.1"/>
    </source>
</evidence>
<name>A0A6A3KMP3_9STRA</name>
<comment type="caution">
    <text evidence="2">The sequence shown here is derived from an EMBL/GenBank/DDBJ whole genome shotgun (WGS) entry which is preliminary data.</text>
</comment>
<sequence length="70" mass="7489">MSSSPPPLPRCPPCVLFNCPKRGEFEFNRRLLCAGHFEQLSRSSAPPPPVPAPSPAASVRTPEISFAVGT</sequence>
<keyword evidence="5" id="KW-1185">Reference proteome</keyword>
<dbReference type="Proteomes" id="UP000429607">
    <property type="component" value="Unassembled WGS sequence"/>
</dbReference>
<evidence type="ECO:0000313" key="1">
    <source>
        <dbReference type="EMBL" id="KAE9001080.1"/>
    </source>
</evidence>
<dbReference type="Proteomes" id="UP000434957">
    <property type="component" value="Unassembled WGS sequence"/>
</dbReference>
<accession>A0A6A3KMP3</accession>
<organism evidence="2 4">
    <name type="scientific">Phytophthora rubi</name>
    <dbReference type="NCBI Taxonomy" id="129364"/>
    <lineage>
        <taxon>Eukaryota</taxon>
        <taxon>Sar</taxon>
        <taxon>Stramenopiles</taxon>
        <taxon>Oomycota</taxon>
        <taxon>Peronosporomycetes</taxon>
        <taxon>Peronosporales</taxon>
        <taxon>Peronosporaceae</taxon>
        <taxon>Phytophthora</taxon>
    </lineage>
</organism>
<dbReference type="EMBL" id="QXFV01001478">
    <property type="protein sequence ID" value="KAE9004934.1"/>
    <property type="molecule type" value="Genomic_DNA"/>
</dbReference>
<evidence type="ECO:0000313" key="6">
    <source>
        <dbReference type="Proteomes" id="UP000435112"/>
    </source>
</evidence>
<reference evidence="4 6" key="1">
    <citation type="submission" date="2018-09" db="EMBL/GenBank/DDBJ databases">
        <title>Genomic investigation of the strawberry pathogen Phytophthora fragariae indicates pathogenicity is determined by transcriptional variation in three key races.</title>
        <authorList>
            <person name="Adams T.M."/>
            <person name="Armitage A.D."/>
            <person name="Sobczyk M.K."/>
            <person name="Bates H.J."/>
            <person name="Dunwell J.M."/>
            <person name="Nellist C.F."/>
            <person name="Harrison R.J."/>
        </authorList>
    </citation>
    <scope>NUCLEOTIDE SEQUENCE [LARGE SCALE GENOMIC DNA]</scope>
    <source>
        <strain evidence="2 4">SCRP249</strain>
        <strain evidence="1 6">SCRP324</strain>
        <strain evidence="3 5">SCRP333</strain>
    </source>
</reference>
<gene>
    <name evidence="2" type="ORF">PR001_g17586</name>
    <name evidence="1" type="ORF">PR002_g18010</name>
    <name evidence="3" type="ORF">PR003_g18473</name>
</gene>
<dbReference type="Proteomes" id="UP000435112">
    <property type="component" value="Unassembled WGS sequence"/>
</dbReference>
<evidence type="ECO:0000313" key="3">
    <source>
        <dbReference type="EMBL" id="KAE9317461.1"/>
    </source>
</evidence>
<evidence type="ECO:0000313" key="5">
    <source>
        <dbReference type="Proteomes" id="UP000434957"/>
    </source>
</evidence>